<reference evidence="2 3" key="1">
    <citation type="submission" date="2019-04" db="EMBL/GenBank/DDBJ databases">
        <authorList>
            <person name="Schori C."/>
            <person name="Ahrens C."/>
        </authorList>
    </citation>
    <scope>NUCLEOTIDE SEQUENCE [LARGE SCALE GENOMIC DNA]</scope>
    <source>
        <strain evidence="2 3">DSM 2950</strain>
    </source>
</reference>
<dbReference type="GeneID" id="75052053"/>
<feature type="domain" description="Helix-turn-helix" evidence="1">
    <location>
        <begin position="22"/>
        <end position="67"/>
    </location>
</feature>
<organism evidence="2 3">
    <name type="scientific">Blautia producta</name>
    <dbReference type="NCBI Taxonomy" id="33035"/>
    <lineage>
        <taxon>Bacteria</taxon>
        <taxon>Bacillati</taxon>
        <taxon>Bacillota</taxon>
        <taxon>Clostridia</taxon>
        <taxon>Lachnospirales</taxon>
        <taxon>Lachnospiraceae</taxon>
        <taxon>Blautia</taxon>
    </lineage>
</organism>
<dbReference type="Proteomes" id="UP000515789">
    <property type="component" value="Chromosome"/>
</dbReference>
<dbReference type="RefSeq" id="WP_018595043.1">
    <property type="nucleotide sequence ID" value="NZ_CABLBP010000018.1"/>
</dbReference>
<accession>A0A7G5MXV1</accession>
<dbReference type="InterPro" id="IPR010093">
    <property type="entry name" value="SinI_DNA-bd"/>
</dbReference>
<dbReference type="GO" id="GO:0003677">
    <property type="term" value="F:DNA binding"/>
    <property type="evidence" value="ECO:0007669"/>
    <property type="project" value="UniProtKB-KW"/>
</dbReference>
<dbReference type="NCBIfam" id="TIGR01764">
    <property type="entry name" value="excise"/>
    <property type="match status" value="1"/>
</dbReference>
<proteinExistence type="predicted"/>
<sequence length="70" mass="8283">MEQKITTNDTYRIMFNNYPDVVSVEQMSEMLGISTKTAYSLLRKNKIMCFKIGRTYKIPKLNILHYMDIV</sequence>
<protein>
    <submittedName>
        <fullName evidence="2">DNA-binding protein</fullName>
    </submittedName>
</protein>
<dbReference type="InterPro" id="IPR041657">
    <property type="entry name" value="HTH_17"/>
</dbReference>
<evidence type="ECO:0000313" key="3">
    <source>
        <dbReference type="Proteomes" id="UP000515789"/>
    </source>
</evidence>
<gene>
    <name evidence="2" type="ORF">E5259_18540</name>
</gene>
<evidence type="ECO:0000313" key="2">
    <source>
        <dbReference type="EMBL" id="QMW79444.1"/>
    </source>
</evidence>
<dbReference type="AlphaFoldDB" id="A0A7G5MXV1"/>
<dbReference type="Pfam" id="PF12728">
    <property type="entry name" value="HTH_17"/>
    <property type="match status" value="1"/>
</dbReference>
<evidence type="ECO:0000259" key="1">
    <source>
        <dbReference type="Pfam" id="PF12728"/>
    </source>
</evidence>
<keyword evidence="2" id="KW-0238">DNA-binding</keyword>
<name>A0A7G5MXV1_9FIRM</name>
<dbReference type="EMBL" id="CP039126">
    <property type="protein sequence ID" value="QMW79444.1"/>
    <property type="molecule type" value="Genomic_DNA"/>
</dbReference>